<evidence type="ECO:0000313" key="2">
    <source>
        <dbReference type="EMBL" id="PJZ16695.1"/>
    </source>
</evidence>
<feature type="transmembrane region" description="Helical" evidence="1">
    <location>
        <begin position="6"/>
        <end position="27"/>
    </location>
</feature>
<evidence type="ECO:0000256" key="1">
    <source>
        <dbReference type="SAM" id="Phobius"/>
    </source>
</evidence>
<keyword evidence="1" id="KW-0472">Membrane</keyword>
<proteinExistence type="predicted"/>
<organism evidence="2 3">
    <name type="scientific">Lactobacillus crispatus</name>
    <dbReference type="NCBI Taxonomy" id="47770"/>
    <lineage>
        <taxon>Bacteria</taxon>
        <taxon>Bacillati</taxon>
        <taxon>Bacillota</taxon>
        <taxon>Bacilli</taxon>
        <taxon>Lactobacillales</taxon>
        <taxon>Lactobacillaceae</taxon>
        <taxon>Lactobacillus</taxon>
    </lineage>
</organism>
<keyword evidence="1" id="KW-0812">Transmembrane</keyword>
<feature type="transmembrane region" description="Helical" evidence="1">
    <location>
        <begin position="79"/>
        <end position="104"/>
    </location>
</feature>
<accession>A0A2M9WMN6</accession>
<gene>
    <name evidence="2" type="ORF">BHU41_09125</name>
</gene>
<keyword evidence="1" id="KW-1133">Transmembrane helix</keyword>
<dbReference type="Proteomes" id="UP000231914">
    <property type="component" value="Unassembled WGS sequence"/>
</dbReference>
<name>A0A2M9WMN6_9LACO</name>
<reference evidence="2 3" key="1">
    <citation type="submission" date="2016-10" db="EMBL/GenBank/DDBJ databases">
        <title>WGS of isloates from the oral cavity of healthy individuals.</title>
        <authorList>
            <person name="Sharma S."/>
            <person name="Pal V.K."/>
            <person name="Patil P.B."/>
            <person name="Korpole S."/>
            <person name="Grover V."/>
        </authorList>
    </citation>
    <scope>NUCLEOTIDE SEQUENCE [LARGE SCALE GENOMIC DNA]</scope>
    <source>
        <strain evidence="2 3">DISK12</strain>
    </source>
</reference>
<feature type="transmembrane region" description="Helical" evidence="1">
    <location>
        <begin position="134"/>
        <end position="153"/>
    </location>
</feature>
<feature type="transmembrane region" description="Helical" evidence="1">
    <location>
        <begin position="48"/>
        <end position="67"/>
    </location>
</feature>
<dbReference type="EMBL" id="MKXG01000136">
    <property type="protein sequence ID" value="PJZ16695.1"/>
    <property type="molecule type" value="Genomic_DNA"/>
</dbReference>
<evidence type="ECO:0000313" key="3">
    <source>
        <dbReference type="Proteomes" id="UP000231914"/>
    </source>
</evidence>
<comment type="caution">
    <text evidence="2">The sequence shown here is derived from an EMBL/GenBank/DDBJ whole genome shotgun (WGS) entry which is preliminary data.</text>
</comment>
<dbReference type="AlphaFoldDB" id="A0A2M9WMN6"/>
<feature type="transmembrane region" description="Helical" evidence="1">
    <location>
        <begin position="111"/>
        <end position="128"/>
    </location>
</feature>
<protein>
    <submittedName>
        <fullName evidence="2">Uncharacterized protein</fullName>
    </submittedName>
</protein>
<sequence length="162" mass="18789">MFKMNDLKFFAIGIFIGVIIFILVVTFGSQKKYEHKYDERQKLVRGQGAKWGFIVLVFSEIIVTFFMKNPFFMRYGITINFSIIMLSLAVMSVYDILHGAYFAINEKNIKSNSWLDIVMGICFILGYVNDFNSAMTIMGIYWLIIGAVSLFQLHRDKESDKE</sequence>